<dbReference type="GO" id="GO:0016020">
    <property type="term" value="C:membrane"/>
    <property type="evidence" value="ECO:0007669"/>
    <property type="project" value="UniProtKB-SubCell"/>
</dbReference>
<evidence type="ECO:0000256" key="8">
    <source>
        <dbReference type="ARBA" id="ARBA00038159"/>
    </source>
</evidence>
<dbReference type="VEuPathDB" id="FungiDB:PV10_01854"/>
<feature type="transmembrane region" description="Helical" evidence="11">
    <location>
        <begin position="587"/>
        <end position="607"/>
    </location>
</feature>
<accession>A0A0D1ZVY4</accession>
<evidence type="ECO:0000259" key="12">
    <source>
        <dbReference type="Pfam" id="PF25506"/>
    </source>
</evidence>
<comment type="function">
    <text evidence="7">May be involved in telomere capping.</text>
</comment>
<dbReference type="AlphaFoldDB" id="A0A0D1ZVY4"/>
<keyword evidence="2 11" id="KW-0812">Transmembrane</keyword>
<gene>
    <name evidence="13" type="ORF">PV10_01854</name>
</gene>
<evidence type="ECO:0000313" key="14">
    <source>
        <dbReference type="Proteomes" id="UP000054302"/>
    </source>
</evidence>
<evidence type="ECO:0000256" key="3">
    <source>
        <dbReference type="ARBA" id="ARBA00022729"/>
    </source>
</evidence>
<protein>
    <recommendedName>
        <fullName evidence="9">Maintenance of telomere capping protein 6</fullName>
    </recommendedName>
</protein>
<evidence type="ECO:0000256" key="10">
    <source>
        <dbReference type="SAM" id="MobiDB-lite"/>
    </source>
</evidence>
<proteinExistence type="inferred from homology"/>
<dbReference type="STRING" id="212818.A0A0D1ZVY4"/>
<dbReference type="RefSeq" id="XP_016229748.1">
    <property type="nucleotide sequence ID" value="XM_016366099.1"/>
</dbReference>
<organism evidence="13 14">
    <name type="scientific">Exophiala mesophila</name>
    <name type="common">Black yeast-like fungus</name>
    <dbReference type="NCBI Taxonomy" id="212818"/>
    <lineage>
        <taxon>Eukaryota</taxon>
        <taxon>Fungi</taxon>
        <taxon>Dikarya</taxon>
        <taxon>Ascomycota</taxon>
        <taxon>Pezizomycotina</taxon>
        <taxon>Eurotiomycetes</taxon>
        <taxon>Chaetothyriomycetidae</taxon>
        <taxon>Chaetothyriales</taxon>
        <taxon>Herpotrichiellaceae</taxon>
        <taxon>Exophiala</taxon>
    </lineage>
</organism>
<evidence type="ECO:0000313" key="13">
    <source>
        <dbReference type="EMBL" id="KIV98174.1"/>
    </source>
</evidence>
<keyword evidence="14" id="KW-1185">Reference proteome</keyword>
<evidence type="ECO:0000256" key="11">
    <source>
        <dbReference type="SAM" id="Phobius"/>
    </source>
</evidence>
<evidence type="ECO:0000256" key="1">
    <source>
        <dbReference type="ARBA" id="ARBA00004479"/>
    </source>
</evidence>
<evidence type="ECO:0000256" key="6">
    <source>
        <dbReference type="ARBA" id="ARBA00023180"/>
    </source>
</evidence>
<sequence>MALVYAPDPGTLPDEQWEAIYLSSRDASAAIPINFITQPGVHLTPACFANGVYDDIPAQTCISNLLALQFHRFVVDLYWDTINRQLSLCPVELPPLAGNASSGLSVDVSALSSLTATTTPVAPTTSPTGGSPVKRQTEDSSLSTTTPTPNMTTTATSTMPASIPTTTGVGGNTLLELGNYRCSLDLNLDSIISLLSSFFSNTSDTLSVRLSYLDLNLHAAAPFTAPGEPAGNVTGQKLPILEELAGSQLLAAFPRALFTPEQLANDRLDLGRSWYRNSFSQSTDTSYFEELRGLRNNNFTLDGWPGEAWLLLSDNRRLLASWGHIDPQMQLYNFQEDDANVFPPGYINADTNISVADTNSIETGCFYRPDEFEASQINSSWATATFRESIPNALSDTIGNLTSCGISSILNSSLSGTVTQDNLAPYKSFAEATIFGWARGEPRNVSRQGGGRSDNTNRCAIIDSTSGFNGHWRVDNCQSRHRVACRPQRQPYVWNLSTISVPFGAAADVCPDGSAFQLPRTGLENTYLYQRILSESNTSNTNDANSMLEGVWINFNSLDIANCWTSGGANATCPYVDESSEQRERNVLIPSIAALIVLLLSVLTLLVKCNENRRNSRTRRRGENGWDYEGVPS</sequence>
<evidence type="ECO:0000256" key="4">
    <source>
        <dbReference type="ARBA" id="ARBA00022989"/>
    </source>
</evidence>
<evidence type="ECO:0000256" key="5">
    <source>
        <dbReference type="ARBA" id="ARBA00023136"/>
    </source>
</evidence>
<evidence type="ECO:0000256" key="9">
    <source>
        <dbReference type="ARBA" id="ARBA00039865"/>
    </source>
</evidence>
<feature type="compositionally biased region" description="Low complexity" evidence="10">
    <location>
        <begin position="140"/>
        <end position="164"/>
    </location>
</feature>
<dbReference type="PANTHER" id="PTHR35518:SF2">
    <property type="entry name" value="MAINTENANCE OF TELOMERE CAPPING PROTEIN 6"/>
    <property type="match status" value="1"/>
</dbReference>
<keyword evidence="5 11" id="KW-0472">Membrane</keyword>
<dbReference type="InterPro" id="IPR051008">
    <property type="entry name" value="Telomere_Capping_Maintenance"/>
</dbReference>
<comment type="similarity">
    <text evidence="8">Belongs to the MTC6 family.</text>
</comment>
<name>A0A0D1ZVY4_EXOME</name>
<dbReference type="GeneID" id="27319699"/>
<keyword evidence="6" id="KW-0325">Glycoprotein</keyword>
<dbReference type="PANTHER" id="PTHR35518">
    <property type="entry name" value="MAINTENANCE OF TELOMOERE CAPPING"/>
    <property type="match status" value="1"/>
</dbReference>
<keyword evidence="4 11" id="KW-1133">Transmembrane helix</keyword>
<dbReference type="OrthoDB" id="5573651at2759"/>
<dbReference type="HOGENOM" id="CLU_033723_0_0_1"/>
<feature type="region of interest" description="Disordered" evidence="10">
    <location>
        <begin position="117"/>
        <end position="164"/>
    </location>
</feature>
<evidence type="ECO:0000256" key="7">
    <source>
        <dbReference type="ARBA" id="ARBA00037703"/>
    </source>
</evidence>
<dbReference type="Proteomes" id="UP000054302">
    <property type="component" value="Unassembled WGS sequence"/>
</dbReference>
<evidence type="ECO:0000256" key="2">
    <source>
        <dbReference type="ARBA" id="ARBA00022692"/>
    </source>
</evidence>
<comment type="subcellular location">
    <subcellularLocation>
        <location evidence="1">Membrane</location>
        <topology evidence="1">Single-pass type I membrane protein</topology>
    </subcellularLocation>
</comment>
<dbReference type="Pfam" id="PF25506">
    <property type="entry name" value="TIM-barrel_MTC6"/>
    <property type="match status" value="1"/>
</dbReference>
<dbReference type="EMBL" id="KN847520">
    <property type="protein sequence ID" value="KIV98174.1"/>
    <property type="molecule type" value="Genomic_DNA"/>
</dbReference>
<reference evidence="13 14" key="1">
    <citation type="submission" date="2015-01" db="EMBL/GenBank/DDBJ databases">
        <title>The Genome Sequence of Exophiala mesophila CBS40295.</title>
        <authorList>
            <consortium name="The Broad Institute Genomics Platform"/>
            <person name="Cuomo C."/>
            <person name="de Hoog S."/>
            <person name="Gorbushina A."/>
            <person name="Stielow B."/>
            <person name="Teixiera M."/>
            <person name="Abouelleil A."/>
            <person name="Chapman S.B."/>
            <person name="Priest M."/>
            <person name="Young S.K."/>
            <person name="Wortman J."/>
            <person name="Nusbaum C."/>
            <person name="Birren B."/>
        </authorList>
    </citation>
    <scope>NUCLEOTIDE SEQUENCE [LARGE SCALE GENOMIC DNA]</scope>
    <source>
        <strain evidence="13 14">CBS 40295</strain>
    </source>
</reference>
<feature type="domain" description="MTC6 partial TIM-barrel" evidence="12">
    <location>
        <begin position="21"/>
        <end position="415"/>
    </location>
</feature>
<dbReference type="OMA" id="WGTIDPQ"/>
<dbReference type="InterPro" id="IPR057530">
    <property type="entry name" value="TIM-barrel_MTC6"/>
</dbReference>
<feature type="compositionally biased region" description="Low complexity" evidence="10">
    <location>
        <begin position="117"/>
        <end position="133"/>
    </location>
</feature>
<keyword evidence="3" id="KW-0732">Signal</keyword>